<evidence type="ECO:0000313" key="2">
    <source>
        <dbReference type="Proteomes" id="UP000574390"/>
    </source>
</evidence>
<proteinExistence type="predicted"/>
<evidence type="ECO:0000313" key="1">
    <source>
        <dbReference type="EMBL" id="KAF4745887.1"/>
    </source>
</evidence>
<organism evidence="1 2">
    <name type="scientific">Perkinsus olseni</name>
    <name type="common">Perkinsus atlanticus</name>
    <dbReference type="NCBI Taxonomy" id="32597"/>
    <lineage>
        <taxon>Eukaryota</taxon>
        <taxon>Sar</taxon>
        <taxon>Alveolata</taxon>
        <taxon>Perkinsozoa</taxon>
        <taxon>Perkinsea</taxon>
        <taxon>Perkinsida</taxon>
        <taxon>Perkinsidae</taxon>
        <taxon>Perkinsus</taxon>
    </lineage>
</organism>
<dbReference type="EMBL" id="JABANM010006462">
    <property type="protein sequence ID" value="KAF4745887.1"/>
    <property type="molecule type" value="Genomic_DNA"/>
</dbReference>
<reference evidence="1 2" key="1">
    <citation type="submission" date="2020-04" db="EMBL/GenBank/DDBJ databases">
        <title>Perkinsus olseni comparative genomics.</title>
        <authorList>
            <person name="Bogema D.R."/>
        </authorList>
    </citation>
    <scope>NUCLEOTIDE SEQUENCE [LARGE SCALE GENOMIC DNA]</scope>
    <source>
        <strain evidence="1">ATCC PRA-205</strain>
    </source>
</reference>
<accession>A0A7J6TM32</accession>
<dbReference type="AlphaFoldDB" id="A0A7J6TM32"/>
<sequence>MVRDIDGPHIAALRMQLLEHRANAALPECLEDLIWAYLLPITINSPDTCVQNTFRLPASFKPIASSFISEPTDGIFGVWEEDTNKVARIALGTGSTPGQSLENTGEALFDAGSEVIAAVPLNEDVYYVTSASPKVLHRRGRQYRPPIRPGQDDHRDTIQDVLMEGDRVTCVLFVPQESSLGVWRPDGFVFKAVQAPRLCCCRFVPRTNGTVVTGIFGGSWGRSFSVHEIFENKVSMCAFAARESRVISVAVSSDRRVSVSLWKEKEGQSYGTVVRTVTLSRSGAKTYNHGFIYRPRSIDTDRSQAHYYAAAAQDRVRHDDTSDDSDLDEVIYGNIFDDSGPDEVVYDDIFIEPSPDEVVYDDIFVDSGPDEVVYDDIFLDAGPDEVVYDDIFVDSGPDEVVYDDIFVDSGPDEVVYDDIFLDAGPDEVFYDDIFVDSGPDY</sequence>
<comment type="caution">
    <text evidence="1">The sequence shown here is derived from an EMBL/GenBank/DDBJ whole genome shotgun (WGS) entry which is preliminary data.</text>
</comment>
<name>A0A7J6TM32_PEROL</name>
<protein>
    <submittedName>
        <fullName evidence="1">Uncharacterized protein</fullName>
    </submittedName>
</protein>
<gene>
    <name evidence="1" type="ORF">FOZ62_027495</name>
</gene>
<dbReference type="Proteomes" id="UP000574390">
    <property type="component" value="Unassembled WGS sequence"/>
</dbReference>